<dbReference type="EMBL" id="JAPFFF010000002">
    <property type="protein sequence ID" value="KAK8896121.1"/>
    <property type="molecule type" value="Genomic_DNA"/>
</dbReference>
<protein>
    <recommendedName>
        <fullName evidence="3">Surface antigen BspA-like</fullName>
    </recommendedName>
</protein>
<dbReference type="Gene3D" id="3.80.10.10">
    <property type="entry name" value="Ribonuclease Inhibitor"/>
    <property type="match status" value="3"/>
</dbReference>
<evidence type="ECO:0008006" key="3">
    <source>
        <dbReference type="Google" id="ProtNLM"/>
    </source>
</evidence>
<organism evidence="1 2">
    <name type="scientific">Tritrichomonas musculus</name>
    <dbReference type="NCBI Taxonomy" id="1915356"/>
    <lineage>
        <taxon>Eukaryota</taxon>
        <taxon>Metamonada</taxon>
        <taxon>Parabasalia</taxon>
        <taxon>Tritrichomonadida</taxon>
        <taxon>Tritrichomonadidae</taxon>
        <taxon>Tritrichomonas</taxon>
    </lineage>
</organism>
<name>A0ABR2KZA0_9EUKA</name>
<keyword evidence="2" id="KW-1185">Reference proteome</keyword>
<comment type="caution">
    <text evidence="1">The sequence shown here is derived from an EMBL/GenBank/DDBJ whole genome shotgun (WGS) entry which is preliminary data.</text>
</comment>
<dbReference type="Gene3D" id="3.40.50.12480">
    <property type="match status" value="1"/>
</dbReference>
<reference evidence="1 2" key="1">
    <citation type="submission" date="2024-04" db="EMBL/GenBank/DDBJ databases">
        <title>Tritrichomonas musculus Genome.</title>
        <authorList>
            <person name="Alves-Ferreira E."/>
            <person name="Grigg M."/>
            <person name="Lorenzi H."/>
            <person name="Galac M."/>
        </authorList>
    </citation>
    <scope>NUCLEOTIDE SEQUENCE [LARGE SCALE GENOMIC DNA]</scope>
    <source>
        <strain evidence="1 2">EAF2021</strain>
    </source>
</reference>
<dbReference type="Proteomes" id="UP001470230">
    <property type="component" value="Unassembled WGS sequence"/>
</dbReference>
<dbReference type="SUPFAM" id="SSF52058">
    <property type="entry name" value="L domain-like"/>
    <property type="match status" value="2"/>
</dbReference>
<dbReference type="Pfam" id="PF13306">
    <property type="entry name" value="LRR_5"/>
    <property type="match status" value="3"/>
</dbReference>
<sequence>MNIVLKDGICFELNDRNCTAKVSESPNARGDIFIPSSINYKTQDFVVISIKEKSFMNNNQIKSINFQFDSRLQTIEKNAFAFSSLESLSIPSKVKELNYGWCRGTSKLIHISISPNNHFFSYLNNSLIIGKSKLNETDFYDSIYFVRRDINQVIIPSFIKYIKPFSFHQCNSLHKILFPTDSPIESIEKFAFNYSSIEYVSIPPNVKKIGGYSFCYCEKLAKVDFTINSELTSLGKYSFSNSSIKSISIPNKIKRIGQYSFYHCEKLKNVYFSKGSEFLSKIERGLFSFSSIEYIKIPSSVVEIGEFSFYSCHNLRTIEFNKNSNLNSIGKEAFSNSSIEFISIPIHVKKIPECCFRNCKKLKTIIFSINSELLSIEEEAFSNSSIEKVFIPSHVKKMGKNCFSYCDRLKTVEFSNDSELEYISERAFYRSSIQMISIPKYVMKIEDFAFSFCDCLKVVEFYPNVDISVFSRNAFTYSFLDKIIGRSIKTNNLKMIGNNAVVEIYNDESNYEEFFENPDDLYHDYNKCNIVLSETCDFQCISNCANLLLINESRSIHKEQKLFFLKSSYKDKDQLNMRYKNDF</sequence>
<dbReference type="PANTHER" id="PTHR45661:SF3">
    <property type="entry name" value="IG-LIKE DOMAIN-CONTAINING PROTEIN"/>
    <property type="match status" value="1"/>
</dbReference>
<evidence type="ECO:0000313" key="1">
    <source>
        <dbReference type="EMBL" id="KAK8896121.1"/>
    </source>
</evidence>
<dbReference type="InterPro" id="IPR026906">
    <property type="entry name" value="LRR_5"/>
</dbReference>
<proteinExistence type="predicted"/>
<evidence type="ECO:0000313" key="2">
    <source>
        <dbReference type="Proteomes" id="UP001470230"/>
    </source>
</evidence>
<gene>
    <name evidence="1" type="ORF">M9Y10_014014</name>
</gene>
<dbReference type="InterPro" id="IPR053139">
    <property type="entry name" value="Surface_bspA-like"/>
</dbReference>
<dbReference type="InterPro" id="IPR032675">
    <property type="entry name" value="LRR_dom_sf"/>
</dbReference>
<accession>A0ABR2KZA0</accession>
<dbReference type="PANTHER" id="PTHR45661">
    <property type="entry name" value="SURFACE ANTIGEN"/>
    <property type="match status" value="1"/>
</dbReference>